<comment type="caution">
    <text evidence="2">The sequence shown here is derived from an EMBL/GenBank/DDBJ whole genome shotgun (WGS) entry which is preliminary data.</text>
</comment>
<feature type="domain" description="Replication protein A 70 kDa DNA-binding subunit B/D first OB fold" evidence="1">
    <location>
        <begin position="6"/>
        <end position="105"/>
    </location>
</feature>
<dbReference type="CDD" id="cd04480">
    <property type="entry name" value="RPA1_DBD_A_like"/>
    <property type="match status" value="1"/>
</dbReference>
<dbReference type="Gramene" id="Psat01G0403200-T1">
    <property type="protein sequence ID" value="KAI5446032.1"/>
    <property type="gene ID" value="KIW84_014032"/>
</dbReference>
<dbReference type="AlphaFoldDB" id="A0A9D5BLQ0"/>
<evidence type="ECO:0000313" key="2">
    <source>
        <dbReference type="EMBL" id="KAI5446032.1"/>
    </source>
</evidence>
<keyword evidence="3" id="KW-1185">Reference proteome</keyword>
<organism evidence="2 3">
    <name type="scientific">Pisum sativum</name>
    <name type="common">Garden pea</name>
    <name type="synonym">Lathyrus oleraceus</name>
    <dbReference type="NCBI Taxonomy" id="3888"/>
    <lineage>
        <taxon>Eukaryota</taxon>
        <taxon>Viridiplantae</taxon>
        <taxon>Streptophyta</taxon>
        <taxon>Embryophyta</taxon>
        <taxon>Tracheophyta</taxon>
        <taxon>Spermatophyta</taxon>
        <taxon>Magnoliopsida</taxon>
        <taxon>eudicotyledons</taxon>
        <taxon>Gunneridae</taxon>
        <taxon>Pentapetalae</taxon>
        <taxon>rosids</taxon>
        <taxon>fabids</taxon>
        <taxon>Fabales</taxon>
        <taxon>Fabaceae</taxon>
        <taxon>Papilionoideae</taxon>
        <taxon>50 kb inversion clade</taxon>
        <taxon>NPAAA clade</taxon>
        <taxon>Hologalegina</taxon>
        <taxon>IRL clade</taxon>
        <taxon>Fabeae</taxon>
        <taxon>Lathyrus</taxon>
    </lineage>
</organism>
<dbReference type="SUPFAM" id="SSF50249">
    <property type="entry name" value="Nucleic acid-binding proteins"/>
    <property type="match status" value="1"/>
</dbReference>
<gene>
    <name evidence="2" type="ORF">KIW84_014032</name>
</gene>
<sequence>MSRKVDSVKDINDSKETWRLAVRIMDVLSVVNNKGIEHLEMIVMDSLGDRIQVLIRHDHLLKWKEVIKENMTCIINNDSVYNNDFQWKVCDHSKKIVFLGGTTMKAIELQNIPPKGYFFKDFGDILQGKCKTDRLEVSNAWSGSKLLINEDIPEIQDFMSKLPTNEQKEKPTQFAKSLSNWSGGSQYSPVERKSRSLKEFAGMPYPSGYVVEQLGNKLIYEERSYNPAEQLQEYNNLFLNLTGKYVKCL</sequence>
<dbReference type="InterPro" id="IPR003871">
    <property type="entry name" value="RFA1B/D_OB_1st"/>
</dbReference>
<evidence type="ECO:0000259" key="1">
    <source>
        <dbReference type="Pfam" id="PF02721"/>
    </source>
</evidence>
<dbReference type="InterPro" id="IPR012340">
    <property type="entry name" value="NA-bd_OB-fold"/>
</dbReference>
<evidence type="ECO:0000313" key="3">
    <source>
        <dbReference type="Proteomes" id="UP001058974"/>
    </source>
</evidence>
<reference evidence="2 3" key="1">
    <citation type="journal article" date="2022" name="Nat. Genet.">
        <title>Improved pea reference genome and pan-genome highlight genomic features and evolutionary characteristics.</title>
        <authorList>
            <person name="Yang T."/>
            <person name="Liu R."/>
            <person name="Luo Y."/>
            <person name="Hu S."/>
            <person name="Wang D."/>
            <person name="Wang C."/>
            <person name="Pandey M.K."/>
            <person name="Ge S."/>
            <person name="Xu Q."/>
            <person name="Li N."/>
            <person name="Li G."/>
            <person name="Huang Y."/>
            <person name="Saxena R.K."/>
            <person name="Ji Y."/>
            <person name="Li M."/>
            <person name="Yan X."/>
            <person name="He Y."/>
            <person name="Liu Y."/>
            <person name="Wang X."/>
            <person name="Xiang C."/>
            <person name="Varshney R.K."/>
            <person name="Ding H."/>
            <person name="Gao S."/>
            <person name="Zong X."/>
        </authorList>
    </citation>
    <scope>NUCLEOTIDE SEQUENCE [LARGE SCALE GENOMIC DNA]</scope>
    <source>
        <strain evidence="2 3">cv. Zhongwan 6</strain>
    </source>
</reference>
<protein>
    <recommendedName>
        <fullName evidence="1">Replication protein A 70 kDa DNA-binding subunit B/D first OB fold domain-containing protein</fullName>
    </recommendedName>
</protein>
<dbReference type="Pfam" id="PF02721">
    <property type="entry name" value="DUF223"/>
    <property type="match status" value="1"/>
</dbReference>
<dbReference type="Gene3D" id="2.40.50.140">
    <property type="entry name" value="Nucleic acid-binding proteins"/>
    <property type="match status" value="1"/>
</dbReference>
<proteinExistence type="predicted"/>
<dbReference type="Proteomes" id="UP001058974">
    <property type="component" value="Chromosome 1"/>
</dbReference>
<accession>A0A9D5BLQ0</accession>
<dbReference type="EMBL" id="JAMSHJ010000001">
    <property type="protein sequence ID" value="KAI5446032.1"/>
    <property type="molecule type" value="Genomic_DNA"/>
</dbReference>
<name>A0A9D5BLQ0_PEA</name>